<organism evidence="1 2">
    <name type="scientific">Pedobacter miscanthi</name>
    <dbReference type="NCBI Taxonomy" id="2259170"/>
    <lineage>
        <taxon>Bacteria</taxon>
        <taxon>Pseudomonadati</taxon>
        <taxon>Bacteroidota</taxon>
        <taxon>Sphingobacteriia</taxon>
        <taxon>Sphingobacteriales</taxon>
        <taxon>Sphingobacteriaceae</taxon>
        <taxon>Pedobacter</taxon>
    </lineage>
</organism>
<proteinExistence type="predicted"/>
<evidence type="ECO:0000313" key="1">
    <source>
        <dbReference type="EMBL" id="RBQ11847.1"/>
    </source>
</evidence>
<sequence>MKNKDDHISYETGTANQELEKFISAQERDYLTALTEISKGKKRSHWMWYIFPQIRGLGLSETAKYYAIKDLRQANAYLHHPLLGPRLMEISERLLCHKNRTAHEIFGSPDDLKLRSSMSLFSCVAKAPAVFQQVLDAFFSGEKDNRTLRILGL</sequence>
<dbReference type="InterPro" id="IPR014937">
    <property type="entry name" value="DUF1810"/>
</dbReference>
<dbReference type="Proteomes" id="UP000252081">
    <property type="component" value="Unassembled WGS sequence"/>
</dbReference>
<dbReference type="AlphaFoldDB" id="A0A366LD72"/>
<accession>A0A366LD72</accession>
<dbReference type="Gene3D" id="1.25.40.380">
    <property type="entry name" value="Protein of unknown function DUF1810"/>
    <property type="match status" value="1"/>
</dbReference>
<name>A0A366LD72_9SPHI</name>
<comment type="caution">
    <text evidence="1">The sequence shown here is derived from an EMBL/GenBank/DDBJ whole genome shotgun (WGS) entry which is preliminary data.</text>
</comment>
<dbReference type="Pfam" id="PF08837">
    <property type="entry name" value="DUF1810"/>
    <property type="match status" value="1"/>
</dbReference>
<dbReference type="OrthoDB" id="9801870at2"/>
<dbReference type="InterPro" id="IPR036287">
    <property type="entry name" value="Rv1873-like_sf"/>
</dbReference>
<dbReference type="SUPFAM" id="SSF140736">
    <property type="entry name" value="Rv1873-like"/>
    <property type="match status" value="1"/>
</dbReference>
<reference evidence="1 2" key="1">
    <citation type="submission" date="2018-07" db="EMBL/GenBank/DDBJ databases">
        <title>A draft genome of a endophytic bacteria, a new species of Pedobacter.</title>
        <authorList>
            <person name="Zhang Z.D."/>
            <person name="Chen Z.J."/>
        </authorList>
    </citation>
    <scope>NUCLEOTIDE SEQUENCE [LARGE SCALE GENOMIC DNA]</scope>
    <source>
        <strain evidence="1 2">RS10</strain>
    </source>
</reference>
<dbReference type="EMBL" id="QNQU01000001">
    <property type="protein sequence ID" value="RBQ11847.1"/>
    <property type="molecule type" value="Genomic_DNA"/>
</dbReference>
<evidence type="ECO:0000313" key="2">
    <source>
        <dbReference type="Proteomes" id="UP000252081"/>
    </source>
</evidence>
<dbReference type="PIRSF" id="PIRSF008546">
    <property type="entry name" value="UCP008546"/>
    <property type="match status" value="1"/>
</dbReference>
<protein>
    <submittedName>
        <fullName evidence="1">DUF1810 domain-containing protein</fullName>
    </submittedName>
</protein>
<dbReference type="RefSeq" id="WP_113946926.1">
    <property type="nucleotide sequence ID" value="NZ_QNQU01000001.1"/>
</dbReference>
<gene>
    <name evidence="1" type="ORF">DRW42_00800</name>
</gene>
<keyword evidence="2" id="KW-1185">Reference proteome</keyword>